<protein>
    <submittedName>
        <fullName evidence="8">Chaperonin 10-like protein</fullName>
    </submittedName>
</protein>
<dbReference type="InterPro" id="IPR013154">
    <property type="entry name" value="ADH-like_N"/>
</dbReference>
<keyword evidence="3" id="KW-0479">Metal-binding</keyword>
<dbReference type="AlphaFoldDB" id="A0A5N6ECF8"/>
<dbReference type="EMBL" id="ML733534">
    <property type="protein sequence ID" value="KAB8214484.1"/>
    <property type="molecule type" value="Genomic_DNA"/>
</dbReference>
<evidence type="ECO:0000259" key="7">
    <source>
        <dbReference type="Pfam" id="PF08240"/>
    </source>
</evidence>
<dbReference type="GO" id="GO:0046872">
    <property type="term" value="F:metal ion binding"/>
    <property type="evidence" value="ECO:0007669"/>
    <property type="project" value="UniProtKB-KW"/>
</dbReference>
<dbReference type="GO" id="GO:0005737">
    <property type="term" value="C:cytoplasm"/>
    <property type="evidence" value="ECO:0007669"/>
    <property type="project" value="TreeGrafter"/>
</dbReference>
<evidence type="ECO:0000256" key="6">
    <source>
        <dbReference type="ARBA" id="ARBA00023027"/>
    </source>
</evidence>
<dbReference type="PANTHER" id="PTHR42940:SF3">
    <property type="entry name" value="ALCOHOL DEHYDROGENASE 1-RELATED"/>
    <property type="match status" value="1"/>
</dbReference>
<dbReference type="InterPro" id="IPR011032">
    <property type="entry name" value="GroES-like_sf"/>
</dbReference>
<keyword evidence="9" id="KW-1185">Reference proteome</keyword>
<dbReference type="PANTHER" id="PTHR42940">
    <property type="entry name" value="ALCOHOL DEHYDROGENASE 1-RELATED"/>
    <property type="match status" value="1"/>
</dbReference>
<evidence type="ECO:0000256" key="2">
    <source>
        <dbReference type="ARBA" id="ARBA00008072"/>
    </source>
</evidence>
<evidence type="ECO:0000256" key="5">
    <source>
        <dbReference type="ARBA" id="ARBA00023002"/>
    </source>
</evidence>
<feature type="domain" description="Alcohol dehydrogenase-like N-terminal" evidence="7">
    <location>
        <begin position="69"/>
        <end position="176"/>
    </location>
</feature>
<dbReference type="Proteomes" id="UP000326799">
    <property type="component" value="Unassembled WGS sequence"/>
</dbReference>
<dbReference type="InterPro" id="IPR036291">
    <property type="entry name" value="NAD(P)-bd_dom_sf"/>
</dbReference>
<sequence length="430" mass="46348">MTATLPVPLKCSIHKHPQMEAMVLDEKRIPPRSSQPSTLPSHHSGYITRQVGGELNLEHCTDLEIRPPGPGEVVVKLLYSGICRTDGCFALGEPGLPQTNLIVGHESLGTIVLSPADSTLLQTIVATRFLVSTCGTCSYCIRHLPESCVHRTTYPALAGTMQEYITVPYRHLHPLPRDYMSPLRADGGMALYVAAFCSGAAALKSLRTAAPRPGDVVLVSGVLGAIGHLVGMIAKKVYGARVVGVDLGWKWERLNAVPQTIEAISGDGCVGFDVSQVCDAFVPACECPLDQVSQDRFLRQLERACAELRKDEVIVAPAGRADSVIVCASLAAGLQRLEDLVRDGGSIIIVGAPRGPCMVQVPLRSLLDRQLRIQGSLMGTWEESLQVMQWIRDCTITPFVHQVDLADAGRQLSDCVDCKTFGKGIIRIGA</sequence>
<gene>
    <name evidence="8" type="ORF">BDV33DRAFT_209228</name>
</gene>
<keyword evidence="4" id="KW-0862">Zinc</keyword>
<dbReference type="SUPFAM" id="SSF51735">
    <property type="entry name" value="NAD(P)-binding Rossmann-fold domains"/>
    <property type="match status" value="1"/>
</dbReference>
<evidence type="ECO:0000256" key="4">
    <source>
        <dbReference type="ARBA" id="ARBA00022833"/>
    </source>
</evidence>
<comment type="cofactor">
    <cofactor evidence="1">
        <name>Zn(2+)</name>
        <dbReference type="ChEBI" id="CHEBI:29105"/>
    </cofactor>
</comment>
<keyword evidence="6" id="KW-0520">NAD</keyword>
<dbReference type="Gene3D" id="3.40.50.720">
    <property type="entry name" value="NAD(P)-binding Rossmann-like Domain"/>
    <property type="match status" value="2"/>
</dbReference>
<evidence type="ECO:0000256" key="1">
    <source>
        <dbReference type="ARBA" id="ARBA00001947"/>
    </source>
</evidence>
<evidence type="ECO:0000313" key="8">
    <source>
        <dbReference type="EMBL" id="KAB8214484.1"/>
    </source>
</evidence>
<dbReference type="GO" id="GO:0004022">
    <property type="term" value="F:alcohol dehydrogenase (NAD+) activity"/>
    <property type="evidence" value="ECO:0007669"/>
    <property type="project" value="TreeGrafter"/>
</dbReference>
<name>A0A5N6ECF8_9EURO</name>
<dbReference type="Pfam" id="PF08240">
    <property type="entry name" value="ADH_N"/>
    <property type="match status" value="1"/>
</dbReference>
<accession>A0A5N6ECF8</accession>
<organism evidence="8 9">
    <name type="scientific">Aspergillus novoparasiticus</name>
    <dbReference type="NCBI Taxonomy" id="986946"/>
    <lineage>
        <taxon>Eukaryota</taxon>
        <taxon>Fungi</taxon>
        <taxon>Dikarya</taxon>
        <taxon>Ascomycota</taxon>
        <taxon>Pezizomycotina</taxon>
        <taxon>Eurotiomycetes</taxon>
        <taxon>Eurotiomycetidae</taxon>
        <taxon>Eurotiales</taxon>
        <taxon>Aspergillaceae</taxon>
        <taxon>Aspergillus</taxon>
        <taxon>Aspergillus subgen. Circumdati</taxon>
    </lineage>
</organism>
<keyword evidence="5" id="KW-0560">Oxidoreductase</keyword>
<dbReference type="Gene3D" id="3.90.180.10">
    <property type="entry name" value="Medium-chain alcohol dehydrogenases, catalytic domain"/>
    <property type="match status" value="2"/>
</dbReference>
<proteinExistence type="inferred from homology"/>
<evidence type="ECO:0000256" key="3">
    <source>
        <dbReference type="ARBA" id="ARBA00022723"/>
    </source>
</evidence>
<dbReference type="SUPFAM" id="SSF50129">
    <property type="entry name" value="GroES-like"/>
    <property type="match status" value="1"/>
</dbReference>
<comment type="similarity">
    <text evidence="2">Belongs to the zinc-containing alcohol dehydrogenase family.</text>
</comment>
<reference evidence="8 9" key="1">
    <citation type="submission" date="2019-04" db="EMBL/GenBank/DDBJ databases">
        <title>Fungal friends and foes A comparative genomics study of 23 Aspergillus species from section Flavi.</title>
        <authorList>
            <consortium name="DOE Joint Genome Institute"/>
            <person name="Kjaerbolling I."/>
            <person name="Vesth T.C."/>
            <person name="Frisvad J.C."/>
            <person name="Nybo J.L."/>
            <person name="Theobald S."/>
            <person name="Kildgaard S."/>
            <person name="Petersen T.I."/>
            <person name="Kuo A."/>
            <person name="Sato A."/>
            <person name="Lyhne E.K."/>
            <person name="Kogle M.E."/>
            <person name="Wiebenga A."/>
            <person name="Kun R.S."/>
            <person name="Lubbers R.J."/>
            <person name="Makela M.R."/>
            <person name="Barry K."/>
            <person name="Chovatia M."/>
            <person name="Clum A."/>
            <person name="Daum C."/>
            <person name="Haridas S."/>
            <person name="He G."/>
            <person name="LaButti K."/>
            <person name="Lipzen A."/>
            <person name="Mondo S."/>
            <person name="Pangilinan J."/>
            <person name="Riley R."/>
            <person name="Salamov A."/>
            <person name="Simmons B.A."/>
            <person name="Magnuson J.K."/>
            <person name="Henrissat B."/>
            <person name="Mortensen U.H."/>
            <person name="Larsen T.O."/>
            <person name="De vries R.P."/>
            <person name="Grigoriev I.V."/>
            <person name="Machida M."/>
            <person name="Baker S.E."/>
            <person name="Andersen M.R."/>
        </authorList>
    </citation>
    <scope>NUCLEOTIDE SEQUENCE [LARGE SCALE GENOMIC DNA]</scope>
    <source>
        <strain evidence="8 9">CBS 126849</strain>
    </source>
</reference>
<evidence type="ECO:0000313" key="9">
    <source>
        <dbReference type="Proteomes" id="UP000326799"/>
    </source>
</evidence>